<name>A0A1G2GWX1_9BACT</name>
<accession>A0A1G2GWX1</accession>
<dbReference type="Pfam" id="PF13483">
    <property type="entry name" value="Lactamase_B_3"/>
    <property type="match status" value="1"/>
</dbReference>
<dbReference type="Gene3D" id="3.60.15.10">
    <property type="entry name" value="Ribonuclease Z/Hydroxyacylglutathione hydrolase-like"/>
    <property type="match status" value="1"/>
</dbReference>
<proteinExistence type="predicted"/>
<reference evidence="1 2" key="1">
    <citation type="journal article" date="2016" name="Nat. Commun.">
        <title>Thousands of microbial genomes shed light on interconnected biogeochemical processes in an aquifer system.</title>
        <authorList>
            <person name="Anantharaman K."/>
            <person name="Brown C.T."/>
            <person name="Hug L.A."/>
            <person name="Sharon I."/>
            <person name="Castelle C.J."/>
            <person name="Probst A.J."/>
            <person name="Thomas B.C."/>
            <person name="Singh A."/>
            <person name="Wilkins M.J."/>
            <person name="Karaoz U."/>
            <person name="Brodie E.L."/>
            <person name="Williams K.H."/>
            <person name="Hubbard S.S."/>
            <person name="Banfield J.F."/>
        </authorList>
    </citation>
    <scope>NUCLEOTIDE SEQUENCE [LARGE SCALE GENOMIC DNA]</scope>
</reference>
<dbReference type="PANTHER" id="PTHR39189">
    <property type="entry name" value="UPF0173 METAL-DEPENDENT HYDROLASE YTKL"/>
    <property type="match status" value="1"/>
</dbReference>
<dbReference type="SUPFAM" id="SSF56281">
    <property type="entry name" value="Metallo-hydrolase/oxidoreductase"/>
    <property type="match status" value="1"/>
</dbReference>
<dbReference type="AlphaFoldDB" id="A0A1G2GWX1"/>
<gene>
    <name evidence="1" type="ORF">A3H64_03930</name>
</gene>
<evidence type="ECO:0000313" key="2">
    <source>
        <dbReference type="Proteomes" id="UP000178186"/>
    </source>
</evidence>
<evidence type="ECO:0008006" key="3">
    <source>
        <dbReference type="Google" id="ProtNLM"/>
    </source>
</evidence>
<dbReference type="PANTHER" id="PTHR39189:SF1">
    <property type="entry name" value="UPF0173 METAL-DEPENDENT HYDROLASE YTKL"/>
    <property type="match status" value="1"/>
</dbReference>
<sequence>MLAIDPYTKEVGLTPPRFQTDIVLATRDHPLSNNTGALAGNPFIITSPGEYEIKGISIEGIAAGAHTIYIIEWEGIRLCHLGALDEKQLPDATRERIGTPDILFVPVGGANALDAEEAVHMINLIEPRIVVPMYYAFPGFSALPLHNVDAFLKEIGSSSVAEEKLTLKKKDVPQEEMKVTVLKPVTEM</sequence>
<comment type="caution">
    <text evidence="1">The sequence shown here is derived from an EMBL/GenBank/DDBJ whole genome shotgun (WGS) entry which is preliminary data.</text>
</comment>
<organism evidence="1 2">
    <name type="scientific">Candidatus Ryanbacteria bacterium RIFCSPLOWO2_02_FULL_45_11c</name>
    <dbReference type="NCBI Taxonomy" id="1802128"/>
    <lineage>
        <taxon>Bacteria</taxon>
        <taxon>Candidatus Ryaniibacteriota</taxon>
    </lineage>
</organism>
<evidence type="ECO:0000313" key="1">
    <source>
        <dbReference type="EMBL" id="OGZ54705.1"/>
    </source>
</evidence>
<dbReference type="Proteomes" id="UP000178186">
    <property type="component" value="Unassembled WGS sequence"/>
</dbReference>
<dbReference type="InterPro" id="IPR036866">
    <property type="entry name" value="RibonucZ/Hydroxyglut_hydro"/>
</dbReference>
<protein>
    <recommendedName>
        <fullName evidence="3">Lactamase</fullName>
    </recommendedName>
</protein>
<dbReference type="EMBL" id="MHNY01000041">
    <property type="protein sequence ID" value="OGZ54705.1"/>
    <property type="molecule type" value="Genomic_DNA"/>
</dbReference>